<feature type="transmembrane region" description="Helical" evidence="8">
    <location>
        <begin position="179"/>
        <end position="199"/>
    </location>
</feature>
<keyword evidence="3" id="KW-0408">Iron</keyword>
<keyword evidence="3" id="KW-0813">Transport</keyword>
<feature type="transmembrane region" description="Helical" evidence="8">
    <location>
        <begin position="293"/>
        <end position="312"/>
    </location>
</feature>
<feature type="transmembrane region" description="Helical" evidence="8">
    <location>
        <begin position="206"/>
        <end position="225"/>
    </location>
</feature>
<dbReference type="GeneID" id="14542275"/>
<dbReference type="KEGG" id="cot:CORT_0H01950"/>
<organism evidence="9 10">
    <name type="scientific">Candida orthopsilosis (strain 90-125)</name>
    <name type="common">Yeast</name>
    <dbReference type="NCBI Taxonomy" id="1136231"/>
    <lineage>
        <taxon>Eukaryota</taxon>
        <taxon>Fungi</taxon>
        <taxon>Dikarya</taxon>
        <taxon>Ascomycota</taxon>
        <taxon>Saccharomycotina</taxon>
        <taxon>Pichiomycetes</taxon>
        <taxon>Debaryomycetaceae</taxon>
        <taxon>Candida/Lodderomyces clade</taxon>
        <taxon>Candida</taxon>
    </lineage>
</organism>
<dbReference type="GO" id="GO:0033573">
    <property type="term" value="C:high-affinity iron permease complex"/>
    <property type="evidence" value="ECO:0007669"/>
    <property type="project" value="InterPro"/>
</dbReference>
<reference evidence="9 10" key="1">
    <citation type="journal article" date="2012" name="PLoS ONE">
        <title>Sequence and analysis of the genome of the pathogenic yeast Candida orthopsilosis.</title>
        <authorList>
            <person name="Riccombeni A."/>
            <person name="Vidanes G."/>
            <person name="Proux-Wera E."/>
            <person name="Wolfe K.H."/>
            <person name="Butler G."/>
        </authorList>
    </citation>
    <scope>NUCLEOTIDE SEQUENCE [LARGE SCALE GENOMIC DNA]</scope>
    <source>
        <strain evidence="9 10">Co 90-125</strain>
    </source>
</reference>
<evidence type="ECO:0000256" key="6">
    <source>
        <dbReference type="ARBA" id="ARBA00023136"/>
    </source>
</evidence>
<evidence type="ECO:0000256" key="4">
    <source>
        <dbReference type="ARBA" id="ARBA00022692"/>
    </source>
</evidence>
<evidence type="ECO:0000256" key="2">
    <source>
        <dbReference type="ARBA" id="ARBA00008333"/>
    </source>
</evidence>
<keyword evidence="6 8" id="KW-0472">Membrane</keyword>
<feature type="region of interest" description="Disordered" evidence="7">
    <location>
        <begin position="357"/>
        <end position="406"/>
    </location>
</feature>
<keyword evidence="5 8" id="KW-1133">Transmembrane helix</keyword>
<comment type="subcellular location">
    <subcellularLocation>
        <location evidence="1">Membrane</location>
        <topology evidence="1">Multi-pass membrane protein</topology>
    </subcellularLocation>
</comment>
<keyword evidence="3" id="KW-0406">Ion transport</keyword>
<dbReference type="Pfam" id="PF03239">
    <property type="entry name" value="FTR1"/>
    <property type="match status" value="1"/>
</dbReference>
<feature type="transmembrane region" description="Helical" evidence="8">
    <location>
        <begin position="146"/>
        <end position="167"/>
    </location>
</feature>
<dbReference type="RefSeq" id="XP_003871432.1">
    <property type="nucleotide sequence ID" value="XM_003871383.1"/>
</dbReference>
<dbReference type="AlphaFoldDB" id="H8XB59"/>
<dbReference type="EMBL" id="HE681726">
    <property type="protein sequence ID" value="CCG25307.1"/>
    <property type="molecule type" value="Genomic_DNA"/>
</dbReference>
<sequence length="406" mass="45006">MVNVFNVQIFFIVFRECLEAVVVVSVLLAFLKQGIGKATDDPKVYKKLRNQVWYGAALGVIICLIIGVIFIALFYTLGNDIWSSSEDLWEGIFCIIATVLISLMGIAMLRINKMKEKWRVKLAQALTKVPDKKKDRFKIGYLTKKYCMFILPCITCLREGLEAIVFVGGVGLNSPATAFPIPVICGLIAGIAVGTLLYYSGSSVSLQVFLIISTGILYLIAAGLFSRGVWYFESHVFNNQTGGDASENGSGPGTYDIAKSVWHVNCCNPEIDNGWDVFNALLGWQNSATYGSVISYNMYWLAVIATLLLMLYEEKYGHLPFLKGVTLRSLNPMYHIKNKKKHELTAEEKEKLFNDLRNARLGADDEEEEEANAGASTGDSDDVDEVKNETVRVSGEKGEHKVSEAI</sequence>
<evidence type="ECO:0000256" key="1">
    <source>
        <dbReference type="ARBA" id="ARBA00004141"/>
    </source>
</evidence>
<feature type="transmembrane region" description="Helical" evidence="8">
    <location>
        <begin position="88"/>
        <end position="109"/>
    </location>
</feature>
<evidence type="ECO:0000313" key="10">
    <source>
        <dbReference type="Proteomes" id="UP000005018"/>
    </source>
</evidence>
<dbReference type="InterPro" id="IPR004923">
    <property type="entry name" value="FTR1/Fip1/EfeU"/>
</dbReference>
<evidence type="ECO:0000313" key="9">
    <source>
        <dbReference type="EMBL" id="CCG25307.1"/>
    </source>
</evidence>
<evidence type="ECO:0000256" key="5">
    <source>
        <dbReference type="ARBA" id="ARBA00022989"/>
    </source>
</evidence>
<dbReference type="GO" id="GO:0015093">
    <property type="term" value="F:ferrous iron transmembrane transporter activity"/>
    <property type="evidence" value="ECO:0007669"/>
    <property type="project" value="TreeGrafter"/>
</dbReference>
<evidence type="ECO:0000256" key="7">
    <source>
        <dbReference type="SAM" id="MobiDB-lite"/>
    </source>
</evidence>
<name>H8XB59_CANO9</name>
<dbReference type="Proteomes" id="UP000005018">
    <property type="component" value="Chromosome 8"/>
</dbReference>
<keyword evidence="3" id="KW-0410">Iron transport</keyword>
<proteinExistence type="inferred from homology"/>
<gene>
    <name evidence="9" type="ORF">CORT_0H01950</name>
</gene>
<accession>H8XB59</accession>
<dbReference type="PANTHER" id="PTHR31632:SF2">
    <property type="entry name" value="PLASMA MEMBRANE IRON PERMEASE"/>
    <property type="match status" value="1"/>
</dbReference>
<dbReference type="HOGENOM" id="CLU_046738_1_1_1"/>
<dbReference type="eggNOG" id="ENOG502QQWE">
    <property type="taxonomic scope" value="Eukaryota"/>
</dbReference>
<protein>
    <submittedName>
        <fullName evidence="9">Uncharacterized protein</fullName>
    </submittedName>
</protein>
<dbReference type="PANTHER" id="PTHR31632">
    <property type="entry name" value="IRON TRANSPORTER FTH1"/>
    <property type="match status" value="1"/>
</dbReference>
<evidence type="ECO:0000256" key="3">
    <source>
        <dbReference type="ARBA" id="ARBA00022496"/>
    </source>
</evidence>
<comment type="similarity">
    <text evidence="2">Belongs to the oxidase-dependent Fe transporter (OFeT) (TC 9.A.10.1) family.</text>
</comment>
<keyword evidence="10" id="KW-1185">Reference proteome</keyword>
<dbReference type="OrthoDB" id="4364at2759"/>
<feature type="transmembrane region" description="Helical" evidence="8">
    <location>
        <begin position="52"/>
        <end position="76"/>
    </location>
</feature>
<evidence type="ECO:0000256" key="8">
    <source>
        <dbReference type="SAM" id="Phobius"/>
    </source>
</evidence>
<keyword evidence="4 8" id="KW-0812">Transmembrane</keyword>
<feature type="transmembrane region" description="Helical" evidence="8">
    <location>
        <begin position="12"/>
        <end position="31"/>
    </location>
</feature>
<feature type="compositionally biased region" description="Basic and acidic residues" evidence="7">
    <location>
        <begin position="385"/>
        <end position="406"/>
    </location>
</feature>